<dbReference type="GO" id="GO:0030246">
    <property type="term" value="F:carbohydrate binding"/>
    <property type="evidence" value="ECO:0007669"/>
    <property type="project" value="InterPro"/>
</dbReference>
<name>A0A402A6U2_9CHLR</name>
<dbReference type="Pfam" id="PF01263">
    <property type="entry name" value="Aldose_epim"/>
    <property type="match status" value="1"/>
</dbReference>
<dbReference type="AlphaFoldDB" id="A0A402A6U2"/>
<proteinExistence type="predicted"/>
<organism evidence="1 2">
    <name type="scientific">Tengunoibacter tsumagoiensis</name>
    <dbReference type="NCBI Taxonomy" id="2014871"/>
    <lineage>
        <taxon>Bacteria</taxon>
        <taxon>Bacillati</taxon>
        <taxon>Chloroflexota</taxon>
        <taxon>Ktedonobacteria</taxon>
        <taxon>Ktedonobacterales</taxon>
        <taxon>Dictyobacteraceae</taxon>
        <taxon>Tengunoibacter</taxon>
    </lineage>
</organism>
<dbReference type="InterPro" id="IPR011013">
    <property type="entry name" value="Gal_mutarotase_sf_dom"/>
</dbReference>
<evidence type="ECO:0000313" key="2">
    <source>
        <dbReference type="Proteomes" id="UP000287352"/>
    </source>
</evidence>
<keyword evidence="2" id="KW-1185">Reference proteome</keyword>
<sequence length="347" mass="38869">MTADSRKGKSPYSAHIAQDPEIASTVISLHYEQADDPTRSLTVGIAPELGSNLFRLRLGEKNLLYYDAAGLQRKDFTGNFVLWPFPNRVRERRYSYQGQDYSLEEVVRVPGDKALVHGLVFDQAWNYEQPIITDESASVTTFIDLAPGKKFFTAYPFESRLSLTYTLTQHGVSIHYTVENKGEKDLPFGFALHPYFTTLTGAEHTTVSIPANSVMEADGALLPTGRLLDVNTVMYKMFDLREPVPVSHLKLDHVYTDLTPGAPVILDYGDLDFKLHISGSDDFTHCVIYTLSHGAPFLCVEHQTCSTDAINLHHQGPERQQMAHLLEVKPGESSTGSLHYTIKFDEK</sequence>
<accession>A0A402A6U2</accession>
<dbReference type="InterPro" id="IPR014718">
    <property type="entry name" value="GH-type_carb-bd"/>
</dbReference>
<dbReference type="GO" id="GO:0016853">
    <property type="term" value="F:isomerase activity"/>
    <property type="evidence" value="ECO:0007669"/>
    <property type="project" value="InterPro"/>
</dbReference>
<dbReference type="Proteomes" id="UP000287352">
    <property type="component" value="Unassembled WGS sequence"/>
</dbReference>
<protein>
    <submittedName>
        <fullName evidence="1">Aldose 1-epimerase</fullName>
    </submittedName>
</protein>
<dbReference type="InterPro" id="IPR008183">
    <property type="entry name" value="Aldose_1/G6P_1-epimerase"/>
</dbReference>
<dbReference type="EMBL" id="BIFR01000002">
    <property type="protein sequence ID" value="GCE14745.1"/>
    <property type="molecule type" value="Genomic_DNA"/>
</dbReference>
<reference evidence="2" key="1">
    <citation type="submission" date="2018-12" db="EMBL/GenBank/DDBJ databases">
        <title>Tengunoibacter tsumagoiensis gen. nov., sp. nov., Dictyobacter kobayashii sp. nov., D. alpinus sp. nov., and D. joshuensis sp. nov. and description of Dictyobacteraceae fam. nov. within the order Ktedonobacterales isolated from Tengu-no-mugimeshi.</title>
        <authorList>
            <person name="Wang C.M."/>
            <person name="Zheng Y."/>
            <person name="Sakai Y."/>
            <person name="Toyoda A."/>
            <person name="Minakuchi Y."/>
            <person name="Abe K."/>
            <person name="Yokota A."/>
            <person name="Yabe S."/>
        </authorList>
    </citation>
    <scope>NUCLEOTIDE SEQUENCE [LARGE SCALE GENOMIC DNA]</scope>
    <source>
        <strain evidence="2">Uno3</strain>
    </source>
</reference>
<dbReference type="Gene3D" id="2.70.98.10">
    <property type="match status" value="1"/>
</dbReference>
<dbReference type="SUPFAM" id="SSF74650">
    <property type="entry name" value="Galactose mutarotase-like"/>
    <property type="match status" value="1"/>
</dbReference>
<dbReference type="RefSeq" id="WP_161975683.1">
    <property type="nucleotide sequence ID" value="NZ_BIFR01000002.1"/>
</dbReference>
<gene>
    <name evidence="1" type="primary">galM</name>
    <name evidence="1" type="ORF">KTT_46040</name>
</gene>
<comment type="caution">
    <text evidence="1">The sequence shown here is derived from an EMBL/GenBank/DDBJ whole genome shotgun (WGS) entry which is preliminary data.</text>
</comment>
<dbReference type="CDD" id="cd01081">
    <property type="entry name" value="Aldose_epim"/>
    <property type="match status" value="1"/>
</dbReference>
<dbReference type="GO" id="GO:0005975">
    <property type="term" value="P:carbohydrate metabolic process"/>
    <property type="evidence" value="ECO:0007669"/>
    <property type="project" value="InterPro"/>
</dbReference>
<evidence type="ECO:0000313" key="1">
    <source>
        <dbReference type="EMBL" id="GCE14745.1"/>
    </source>
</evidence>